<keyword evidence="2" id="KW-1185">Reference proteome</keyword>
<gene>
    <name evidence="1" type="ORF">HMPREF0083_02448</name>
</gene>
<organism evidence="1 2">
    <name type="scientific">Aneurinibacillus aneurinilyticus ATCC 12856</name>
    <dbReference type="NCBI Taxonomy" id="649747"/>
    <lineage>
        <taxon>Bacteria</taxon>
        <taxon>Bacillati</taxon>
        <taxon>Bacillota</taxon>
        <taxon>Bacilli</taxon>
        <taxon>Bacillales</taxon>
        <taxon>Paenibacillaceae</taxon>
        <taxon>Aneurinibacillus group</taxon>
        <taxon>Aneurinibacillus</taxon>
    </lineage>
</organism>
<name>U1WLK8_ANEAE</name>
<dbReference type="EMBL" id="AWSJ01000151">
    <property type="protein sequence ID" value="ERI09469.1"/>
    <property type="molecule type" value="Genomic_DNA"/>
</dbReference>
<proteinExistence type="predicted"/>
<protein>
    <submittedName>
        <fullName evidence="1">Uncharacterized protein</fullName>
    </submittedName>
</protein>
<reference evidence="1 2" key="1">
    <citation type="submission" date="2013-08" db="EMBL/GenBank/DDBJ databases">
        <authorList>
            <person name="Weinstock G."/>
            <person name="Sodergren E."/>
            <person name="Wylie T."/>
            <person name="Fulton L."/>
            <person name="Fulton R."/>
            <person name="Fronick C."/>
            <person name="O'Laughlin M."/>
            <person name="Godfrey J."/>
            <person name="Miner T."/>
            <person name="Herter B."/>
            <person name="Appelbaum E."/>
            <person name="Cordes M."/>
            <person name="Lek S."/>
            <person name="Wollam A."/>
            <person name="Pepin K.H."/>
            <person name="Palsikar V.B."/>
            <person name="Mitreva M."/>
            <person name="Wilson R.K."/>
        </authorList>
    </citation>
    <scope>NUCLEOTIDE SEQUENCE [LARGE SCALE GENOMIC DNA]</scope>
    <source>
        <strain evidence="1 2">ATCC 12856</strain>
    </source>
</reference>
<sequence>MFCGPAWLRQKADLYASVWETNRRLFGTRCGGCESKKLISPLCL</sequence>
<dbReference type="HOGENOM" id="CLU_3211701_0_0_9"/>
<dbReference type="AlphaFoldDB" id="U1WLK8"/>
<evidence type="ECO:0000313" key="1">
    <source>
        <dbReference type="EMBL" id="ERI09469.1"/>
    </source>
</evidence>
<evidence type="ECO:0000313" key="2">
    <source>
        <dbReference type="Proteomes" id="UP000016511"/>
    </source>
</evidence>
<comment type="caution">
    <text evidence="1">The sequence shown here is derived from an EMBL/GenBank/DDBJ whole genome shotgun (WGS) entry which is preliminary data.</text>
</comment>
<dbReference type="Proteomes" id="UP000016511">
    <property type="component" value="Unassembled WGS sequence"/>
</dbReference>
<accession>U1WLK8</accession>
<dbReference type="STRING" id="649747.HMPREF0083_02448"/>